<evidence type="ECO:0000313" key="2">
    <source>
        <dbReference type="Proteomes" id="UP001151760"/>
    </source>
</evidence>
<keyword evidence="2" id="KW-1185">Reference proteome</keyword>
<comment type="caution">
    <text evidence="1">The sequence shown here is derived from an EMBL/GenBank/DDBJ whole genome shotgun (WGS) entry which is preliminary data.</text>
</comment>
<organism evidence="1 2">
    <name type="scientific">Tanacetum coccineum</name>
    <dbReference type="NCBI Taxonomy" id="301880"/>
    <lineage>
        <taxon>Eukaryota</taxon>
        <taxon>Viridiplantae</taxon>
        <taxon>Streptophyta</taxon>
        <taxon>Embryophyta</taxon>
        <taxon>Tracheophyta</taxon>
        <taxon>Spermatophyta</taxon>
        <taxon>Magnoliopsida</taxon>
        <taxon>eudicotyledons</taxon>
        <taxon>Gunneridae</taxon>
        <taxon>Pentapetalae</taxon>
        <taxon>asterids</taxon>
        <taxon>campanulids</taxon>
        <taxon>Asterales</taxon>
        <taxon>Asteraceae</taxon>
        <taxon>Asteroideae</taxon>
        <taxon>Anthemideae</taxon>
        <taxon>Anthemidinae</taxon>
        <taxon>Tanacetum</taxon>
    </lineage>
</organism>
<dbReference type="Proteomes" id="UP001151760">
    <property type="component" value="Unassembled WGS sequence"/>
</dbReference>
<gene>
    <name evidence="1" type="ORF">Tco_0838572</name>
</gene>
<name>A0ABQ5AN65_9ASTR</name>
<proteinExistence type="predicted"/>
<sequence>MAFVSSNNFGSTNEVVNTAHGVFAVSTQVSAANSTNVDNLSDAVICAFFSSQPNNPQLANKDLQQLHPDDLEEMDLRIGGQYLSYTIGFDKNRESTRRSVPVETTTSNALISCDGLGDYDWSDQAEEGPTNFALMAYSSTSSNSEVSTDSNCSSSCLENVKILKEKNEQLLKDLRTSKLNTIAYKTGLESVEARLLVYKKNEFVYEEDIKLLKREIYLKDVAITELRRKLELAQKQKYEIQLTVEKLENSSKSLSKQINCQIVDKCKTGLGYNVVPPPYTGNFMPPKHDLSLSGLEEFEKRL</sequence>
<protein>
    <submittedName>
        <fullName evidence="1">Uncharacterized protein</fullName>
    </submittedName>
</protein>
<accession>A0ABQ5AN65</accession>
<reference evidence="1" key="2">
    <citation type="submission" date="2022-01" db="EMBL/GenBank/DDBJ databases">
        <authorList>
            <person name="Yamashiro T."/>
            <person name="Shiraishi A."/>
            <person name="Satake H."/>
            <person name="Nakayama K."/>
        </authorList>
    </citation>
    <scope>NUCLEOTIDE SEQUENCE</scope>
</reference>
<evidence type="ECO:0000313" key="1">
    <source>
        <dbReference type="EMBL" id="GJT04110.1"/>
    </source>
</evidence>
<reference evidence="1" key="1">
    <citation type="journal article" date="2022" name="Int. J. Mol. Sci.">
        <title>Draft Genome of Tanacetum Coccineum: Genomic Comparison of Closely Related Tanacetum-Family Plants.</title>
        <authorList>
            <person name="Yamashiro T."/>
            <person name="Shiraishi A."/>
            <person name="Nakayama K."/>
            <person name="Satake H."/>
        </authorList>
    </citation>
    <scope>NUCLEOTIDE SEQUENCE</scope>
</reference>
<dbReference type="EMBL" id="BQNB010012483">
    <property type="protein sequence ID" value="GJT04110.1"/>
    <property type="molecule type" value="Genomic_DNA"/>
</dbReference>